<dbReference type="InterPro" id="IPR045857">
    <property type="entry name" value="O16G_dom_2"/>
</dbReference>
<evidence type="ECO:0000256" key="3">
    <source>
        <dbReference type="ARBA" id="ARBA00023295"/>
    </source>
</evidence>
<evidence type="ECO:0000313" key="5">
    <source>
        <dbReference type="EMBL" id="HIQ77775.1"/>
    </source>
</evidence>
<dbReference type="InterPro" id="IPR032091">
    <property type="entry name" value="Malt_amylase-like_C"/>
</dbReference>
<evidence type="ECO:0000256" key="1">
    <source>
        <dbReference type="ARBA" id="ARBA00008061"/>
    </source>
</evidence>
<feature type="domain" description="Glycosyl hydrolase family 13 catalytic" evidence="4">
    <location>
        <begin position="13"/>
        <end position="423"/>
    </location>
</feature>
<dbReference type="GO" id="GO:0004556">
    <property type="term" value="F:alpha-amylase activity"/>
    <property type="evidence" value="ECO:0007669"/>
    <property type="project" value="TreeGrafter"/>
</dbReference>
<protein>
    <submittedName>
        <fullName evidence="5">Alpha-glucosidase</fullName>
    </submittedName>
</protein>
<accession>A0A9D0ZC23</accession>
<dbReference type="InterPro" id="IPR013780">
    <property type="entry name" value="Glyco_hydro_b"/>
</dbReference>
<organism evidence="5 6">
    <name type="scientific">Candidatus Scatomorpha intestinavium</name>
    <dbReference type="NCBI Taxonomy" id="2840922"/>
    <lineage>
        <taxon>Bacteria</taxon>
        <taxon>Bacillati</taxon>
        <taxon>Bacillota</taxon>
        <taxon>Clostridia</taxon>
        <taxon>Eubacteriales</taxon>
        <taxon>Candidatus Scatomorpha</taxon>
    </lineage>
</organism>
<evidence type="ECO:0000313" key="6">
    <source>
        <dbReference type="Proteomes" id="UP000824262"/>
    </source>
</evidence>
<keyword evidence="2" id="KW-0378">Hydrolase</keyword>
<sequence length="556" mass="63555">MRRAWWKEAAVYQIYPRSFCDSNGDGVGDLNGIISKLDYLQNLGADALWLNPIYESPNVDNGYDISDYRAILAEFGTMADFERLLDEVHRRGMRLIMDLVVNHTSDRHEWFIASRADRAGPMRDFYIWKDPAPGGGPPNNWGGCFGGSAWTYDGGTGQYYLHLFTPEQPDLNWENPAVRDAVFDMMDFWFKKGIDGFRMDVISLISKAGYADGPLRPDGLYGDYTPQCANGPRVHEYLREMNRRVLSRYDCLTVGENAAVTPELACQYAGFDSHELNMVFQFELMDVDGGESRKWLRNYSWRLTDIKRVMTRWQTLLDGRAWNALFWGNHDQPRPVSRFGDDSTEENRVRSAKMLALCLYLMQGTPYIYQGEELGMTNRRFESIDEINDVYTRNAYREQTGRLGVSAEEMLRAVNYISREHARTPMHWDAGPNAGFTAGRPWIPLNPNYTRINAASQVDDPNSVYNFYRRLLALRRSSGALLYGHYELLLPESEEIYAYLRRLNGEEILVVCNFTARSAPFMLPEGWDGAGLLLSNYETPPSGGVLRPFEAAALGR</sequence>
<dbReference type="InterPro" id="IPR006047">
    <property type="entry name" value="GH13_cat_dom"/>
</dbReference>
<dbReference type="Gene3D" id="2.60.40.1180">
    <property type="entry name" value="Golgi alpha-mannosidase II"/>
    <property type="match status" value="1"/>
</dbReference>
<dbReference type="Gene3D" id="3.20.20.80">
    <property type="entry name" value="Glycosidases"/>
    <property type="match status" value="1"/>
</dbReference>
<dbReference type="EMBL" id="DVGA01000011">
    <property type="protein sequence ID" value="HIQ77775.1"/>
    <property type="molecule type" value="Genomic_DNA"/>
</dbReference>
<dbReference type="PANTHER" id="PTHR10357">
    <property type="entry name" value="ALPHA-AMYLASE FAMILY MEMBER"/>
    <property type="match status" value="1"/>
</dbReference>
<keyword evidence="3" id="KW-0326">Glycosidase</keyword>
<dbReference type="InterPro" id="IPR017853">
    <property type="entry name" value="GH"/>
</dbReference>
<proteinExistence type="inferred from homology"/>
<reference evidence="5" key="1">
    <citation type="submission" date="2020-10" db="EMBL/GenBank/DDBJ databases">
        <authorList>
            <person name="Gilroy R."/>
        </authorList>
    </citation>
    <scope>NUCLEOTIDE SEQUENCE</scope>
    <source>
        <strain evidence="5">ChiBcolR7-354</strain>
    </source>
</reference>
<dbReference type="Pfam" id="PF16657">
    <property type="entry name" value="Malt_amylase_C"/>
    <property type="match status" value="1"/>
</dbReference>
<dbReference type="GO" id="GO:0009313">
    <property type="term" value="P:oligosaccharide catabolic process"/>
    <property type="evidence" value="ECO:0007669"/>
    <property type="project" value="TreeGrafter"/>
</dbReference>
<dbReference type="Pfam" id="PF00128">
    <property type="entry name" value="Alpha-amylase"/>
    <property type="match status" value="1"/>
</dbReference>
<gene>
    <name evidence="5" type="ORF">IAB77_00780</name>
</gene>
<evidence type="ECO:0000259" key="4">
    <source>
        <dbReference type="SMART" id="SM00642"/>
    </source>
</evidence>
<dbReference type="SMART" id="SM00642">
    <property type="entry name" value="Aamy"/>
    <property type="match status" value="1"/>
</dbReference>
<dbReference type="NCBIfam" id="NF008183">
    <property type="entry name" value="PRK10933.1"/>
    <property type="match status" value="1"/>
</dbReference>
<reference evidence="5" key="2">
    <citation type="journal article" date="2021" name="PeerJ">
        <title>Extensive microbial diversity within the chicken gut microbiome revealed by metagenomics and culture.</title>
        <authorList>
            <person name="Gilroy R."/>
            <person name="Ravi A."/>
            <person name="Getino M."/>
            <person name="Pursley I."/>
            <person name="Horton D.L."/>
            <person name="Alikhan N.F."/>
            <person name="Baker D."/>
            <person name="Gharbi K."/>
            <person name="Hall N."/>
            <person name="Watson M."/>
            <person name="Adriaenssens E.M."/>
            <person name="Foster-Nyarko E."/>
            <person name="Jarju S."/>
            <person name="Secka A."/>
            <person name="Antonio M."/>
            <person name="Oren A."/>
            <person name="Chaudhuri R.R."/>
            <person name="La Ragione R."/>
            <person name="Hildebrand F."/>
            <person name="Pallen M.J."/>
        </authorList>
    </citation>
    <scope>NUCLEOTIDE SEQUENCE</scope>
    <source>
        <strain evidence="5">ChiBcolR7-354</strain>
    </source>
</reference>
<dbReference type="FunFam" id="3.90.400.10:FF:000002">
    <property type="entry name" value="Sucrose isomerase"/>
    <property type="match status" value="1"/>
</dbReference>
<dbReference type="AlphaFoldDB" id="A0A9D0ZC23"/>
<dbReference type="Proteomes" id="UP000824262">
    <property type="component" value="Unassembled WGS sequence"/>
</dbReference>
<dbReference type="SUPFAM" id="SSF51011">
    <property type="entry name" value="Glycosyl hydrolase domain"/>
    <property type="match status" value="1"/>
</dbReference>
<dbReference type="FunFam" id="3.20.20.80:FF:000064">
    <property type="entry name" value="Oligo-1,6-glucosidase"/>
    <property type="match status" value="2"/>
</dbReference>
<dbReference type="Gene3D" id="3.90.400.10">
    <property type="entry name" value="Oligo-1,6-glucosidase, Domain 2"/>
    <property type="match status" value="1"/>
</dbReference>
<dbReference type="CDD" id="cd11333">
    <property type="entry name" value="AmyAc_SI_OligoGlu_DGase"/>
    <property type="match status" value="1"/>
</dbReference>
<name>A0A9D0ZC23_9FIRM</name>
<evidence type="ECO:0000256" key="2">
    <source>
        <dbReference type="ARBA" id="ARBA00022801"/>
    </source>
</evidence>
<dbReference type="FunFam" id="2.60.40.1180:FF:000007">
    <property type="entry name" value="Sucrose isomerase"/>
    <property type="match status" value="1"/>
</dbReference>
<dbReference type="SUPFAM" id="SSF51445">
    <property type="entry name" value="(Trans)glycosidases"/>
    <property type="match status" value="1"/>
</dbReference>
<comment type="caution">
    <text evidence="5">The sequence shown here is derived from an EMBL/GenBank/DDBJ whole genome shotgun (WGS) entry which is preliminary data.</text>
</comment>
<dbReference type="PANTHER" id="PTHR10357:SF184">
    <property type="entry name" value="OLIGO-1,6-GLUCOSIDASE 1"/>
    <property type="match status" value="1"/>
</dbReference>
<comment type="similarity">
    <text evidence="1">Belongs to the glycosyl hydrolase 13 family.</text>
</comment>